<evidence type="ECO:0000313" key="2">
    <source>
        <dbReference type="EMBL" id="NBZ89850.1"/>
    </source>
</evidence>
<name>A0AAE4YHF5_9RHOB</name>
<sequence>MRALLVLALVFAPGLARAQSDCIALAANAPSVIPAAFAPEEGVAIRYLDHSMFALTLPDRLMAVTDYNGHIGNPETVPAVVTMNHYHDTHFTRTPDPRIPVVLPGWGTFGHPAAVDLDLGPLRVRNVTTDTRGPFGEGGEQDGNSIFIFEAEGLCIVHLGHLHQELSPAKRAMIGRVDVLMVPVDGGFTMSQEAMAAEIRALHPRIVLPMHWFGPETLKGFLATMSAWPVEILAGPELVVTRDSLPEAPKIVLLTPALFP</sequence>
<keyword evidence="3" id="KW-1185">Reference proteome</keyword>
<dbReference type="SUPFAM" id="SSF56281">
    <property type="entry name" value="Metallo-hydrolase/oxidoreductase"/>
    <property type="match status" value="1"/>
</dbReference>
<dbReference type="PANTHER" id="PTHR39189:SF1">
    <property type="entry name" value="UPF0173 METAL-DEPENDENT HYDROLASE YTKL"/>
    <property type="match status" value="1"/>
</dbReference>
<evidence type="ECO:0000256" key="1">
    <source>
        <dbReference type="SAM" id="SignalP"/>
    </source>
</evidence>
<protein>
    <submittedName>
        <fullName evidence="2">Zn-dependent hydrolase</fullName>
    </submittedName>
</protein>
<dbReference type="PANTHER" id="PTHR39189">
    <property type="entry name" value="UPF0173 METAL-DEPENDENT HYDROLASE YTKL"/>
    <property type="match status" value="1"/>
</dbReference>
<accession>A0AAE4YHF5</accession>
<feature type="signal peptide" evidence="1">
    <location>
        <begin position="1"/>
        <end position="18"/>
    </location>
</feature>
<feature type="chain" id="PRO_5042232118" evidence="1">
    <location>
        <begin position="19"/>
        <end position="260"/>
    </location>
</feature>
<dbReference type="EMBL" id="JAABNR010000037">
    <property type="protein sequence ID" value="NBZ89850.1"/>
    <property type="molecule type" value="Genomic_DNA"/>
</dbReference>
<dbReference type="RefSeq" id="WP_168776641.1">
    <property type="nucleotide sequence ID" value="NZ_JAABNR010000037.1"/>
</dbReference>
<reference evidence="2" key="1">
    <citation type="submission" date="2020-01" db="EMBL/GenBank/DDBJ databases">
        <authorList>
            <person name="Chen W.-M."/>
        </authorList>
    </citation>
    <scope>NUCLEOTIDE SEQUENCE</scope>
    <source>
        <strain evidence="2">CYK-10</strain>
    </source>
</reference>
<proteinExistence type="predicted"/>
<dbReference type="InterPro" id="IPR036866">
    <property type="entry name" value="RibonucZ/Hydroxyglut_hydro"/>
</dbReference>
<organism evidence="2 3">
    <name type="scientific">Stagnihabitans tardus</name>
    <dbReference type="NCBI Taxonomy" id="2699202"/>
    <lineage>
        <taxon>Bacteria</taxon>
        <taxon>Pseudomonadati</taxon>
        <taxon>Pseudomonadota</taxon>
        <taxon>Alphaproteobacteria</taxon>
        <taxon>Rhodobacterales</taxon>
        <taxon>Paracoccaceae</taxon>
        <taxon>Stagnihabitans</taxon>
    </lineage>
</organism>
<dbReference type="GO" id="GO:0016787">
    <property type="term" value="F:hydrolase activity"/>
    <property type="evidence" value="ECO:0007669"/>
    <property type="project" value="UniProtKB-KW"/>
</dbReference>
<dbReference type="Pfam" id="PF13483">
    <property type="entry name" value="Lactamase_B_3"/>
    <property type="match status" value="1"/>
</dbReference>
<gene>
    <name evidence="2" type="ORF">GV832_19880</name>
</gene>
<evidence type="ECO:0000313" key="3">
    <source>
        <dbReference type="Proteomes" id="UP001193501"/>
    </source>
</evidence>
<dbReference type="AlphaFoldDB" id="A0AAE4YHF5"/>
<dbReference type="Proteomes" id="UP001193501">
    <property type="component" value="Unassembled WGS sequence"/>
</dbReference>
<keyword evidence="2" id="KW-0378">Hydrolase</keyword>
<comment type="caution">
    <text evidence="2">The sequence shown here is derived from an EMBL/GenBank/DDBJ whole genome shotgun (WGS) entry which is preliminary data.</text>
</comment>
<dbReference type="Gene3D" id="3.60.15.10">
    <property type="entry name" value="Ribonuclease Z/Hydroxyacylglutathione hydrolase-like"/>
    <property type="match status" value="1"/>
</dbReference>
<keyword evidence="1" id="KW-0732">Signal</keyword>